<name>A0A3N2H7H8_9PSEU</name>
<evidence type="ECO:0000313" key="1">
    <source>
        <dbReference type="EMBL" id="ROS44270.1"/>
    </source>
</evidence>
<dbReference type="EMBL" id="RKHY01000001">
    <property type="protein sequence ID" value="ROS44270.1"/>
    <property type="molecule type" value="Genomic_DNA"/>
</dbReference>
<dbReference type="AlphaFoldDB" id="A0A3N2H7H8"/>
<sequence length="92" mass="10096">MATFLTLHQAPGLSADEIAGYGPEVAQGVHARFRNLFVNLRSGFIVTIYEADSQDAVEQEFERIGFPFDDIHEIDYTLDEAQLAAMTSGATS</sequence>
<reference evidence="1 2" key="1">
    <citation type="submission" date="2018-11" db="EMBL/GenBank/DDBJ databases">
        <title>Sequencing the genomes of 1000 actinobacteria strains.</title>
        <authorList>
            <person name="Klenk H.-P."/>
        </authorList>
    </citation>
    <scope>NUCLEOTIDE SEQUENCE [LARGE SCALE GENOMIC DNA]</scope>
    <source>
        <strain evidence="1 2">DSM 44348</strain>
    </source>
</reference>
<dbReference type="InterPro" id="IPR042557">
    <property type="entry name" value="SCO4226"/>
</dbReference>
<accession>A0A3N2H7H8</accession>
<dbReference type="RefSeq" id="WP_167499152.1">
    <property type="nucleotide sequence ID" value="NZ_CBDRBK010000019.1"/>
</dbReference>
<dbReference type="Proteomes" id="UP000274843">
    <property type="component" value="Unassembled WGS sequence"/>
</dbReference>
<evidence type="ECO:0000313" key="2">
    <source>
        <dbReference type="Proteomes" id="UP000274843"/>
    </source>
</evidence>
<organism evidence="1 2">
    <name type="scientific">Amycolatopsis thermoflava</name>
    <dbReference type="NCBI Taxonomy" id="84480"/>
    <lineage>
        <taxon>Bacteria</taxon>
        <taxon>Bacillati</taxon>
        <taxon>Actinomycetota</taxon>
        <taxon>Actinomycetes</taxon>
        <taxon>Pseudonocardiales</taxon>
        <taxon>Pseudonocardiaceae</taxon>
        <taxon>Amycolatopsis</taxon>
        <taxon>Amycolatopsis methanolica group</taxon>
    </lineage>
</organism>
<proteinExistence type="predicted"/>
<gene>
    <name evidence="1" type="ORF">EDD35_6705</name>
</gene>
<protein>
    <recommendedName>
        <fullName evidence="3">DUF4242 domain-containing protein</fullName>
    </recommendedName>
</protein>
<dbReference type="GeneID" id="301849338"/>
<dbReference type="Gene3D" id="3.30.70.3090">
    <property type="entry name" value="ORF SCO4226, nickel-binding ferredoxin-like monomer"/>
    <property type="match status" value="1"/>
</dbReference>
<keyword evidence="2" id="KW-1185">Reference proteome</keyword>
<evidence type="ECO:0008006" key="3">
    <source>
        <dbReference type="Google" id="ProtNLM"/>
    </source>
</evidence>
<comment type="caution">
    <text evidence="1">The sequence shown here is derived from an EMBL/GenBank/DDBJ whole genome shotgun (WGS) entry which is preliminary data.</text>
</comment>